<sequence length="100" mass="10264">MPAAPGPPPVEFTPASAFTALLPQDFPLHSDFNLPSSSAFYVLLIGTGAFADTCKLPGATNFTLYIHTEDAKLCTATASPSVDTPNMAGVAICVLCSSAT</sequence>
<name>A0A0C3D6S1_9AGAM</name>
<accession>A0A0C3D6S1</accession>
<evidence type="ECO:0000313" key="2">
    <source>
        <dbReference type="Proteomes" id="UP000053989"/>
    </source>
</evidence>
<reference evidence="1 2" key="1">
    <citation type="submission" date="2014-04" db="EMBL/GenBank/DDBJ databases">
        <authorList>
            <consortium name="DOE Joint Genome Institute"/>
            <person name="Kuo A."/>
            <person name="Kohler A."/>
            <person name="Nagy L.G."/>
            <person name="Floudas D."/>
            <person name="Copeland A."/>
            <person name="Barry K.W."/>
            <person name="Cichocki N."/>
            <person name="Veneault-Fourrey C."/>
            <person name="LaButti K."/>
            <person name="Lindquist E.A."/>
            <person name="Lipzen A."/>
            <person name="Lundell T."/>
            <person name="Morin E."/>
            <person name="Murat C."/>
            <person name="Sun H."/>
            <person name="Tunlid A."/>
            <person name="Henrissat B."/>
            <person name="Grigoriev I.V."/>
            <person name="Hibbett D.S."/>
            <person name="Martin F."/>
            <person name="Nordberg H.P."/>
            <person name="Cantor M.N."/>
            <person name="Hua S.X."/>
        </authorList>
    </citation>
    <scope>NUCLEOTIDE SEQUENCE [LARGE SCALE GENOMIC DNA]</scope>
    <source>
        <strain evidence="1 2">Foug A</strain>
    </source>
</reference>
<protein>
    <submittedName>
        <fullName evidence="1">Uncharacterized protein</fullName>
    </submittedName>
</protein>
<dbReference type="HOGENOM" id="CLU_2307708_0_0_1"/>
<dbReference type="Proteomes" id="UP000053989">
    <property type="component" value="Unassembled WGS sequence"/>
</dbReference>
<gene>
    <name evidence="1" type="ORF">SCLCIDRAFT_32922</name>
</gene>
<keyword evidence="2" id="KW-1185">Reference proteome</keyword>
<dbReference type="AlphaFoldDB" id="A0A0C3D6S1"/>
<organism evidence="1 2">
    <name type="scientific">Scleroderma citrinum Foug A</name>
    <dbReference type="NCBI Taxonomy" id="1036808"/>
    <lineage>
        <taxon>Eukaryota</taxon>
        <taxon>Fungi</taxon>
        <taxon>Dikarya</taxon>
        <taxon>Basidiomycota</taxon>
        <taxon>Agaricomycotina</taxon>
        <taxon>Agaricomycetes</taxon>
        <taxon>Agaricomycetidae</taxon>
        <taxon>Boletales</taxon>
        <taxon>Sclerodermatineae</taxon>
        <taxon>Sclerodermataceae</taxon>
        <taxon>Scleroderma</taxon>
    </lineage>
</organism>
<dbReference type="EMBL" id="KN822225">
    <property type="protein sequence ID" value="KIM52089.1"/>
    <property type="molecule type" value="Genomic_DNA"/>
</dbReference>
<evidence type="ECO:0000313" key="1">
    <source>
        <dbReference type="EMBL" id="KIM52089.1"/>
    </source>
</evidence>
<reference evidence="2" key="2">
    <citation type="submission" date="2015-01" db="EMBL/GenBank/DDBJ databases">
        <title>Evolutionary Origins and Diversification of the Mycorrhizal Mutualists.</title>
        <authorList>
            <consortium name="DOE Joint Genome Institute"/>
            <consortium name="Mycorrhizal Genomics Consortium"/>
            <person name="Kohler A."/>
            <person name="Kuo A."/>
            <person name="Nagy L.G."/>
            <person name="Floudas D."/>
            <person name="Copeland A."/>
            <person name="Barry K.W."/>
            <person name="Cichocki N."/>
            <person name="Veneault-Fourrey C."/>
            <person name="LaButti K."/>
            <person name="Lindquist E.A."/>
            <person name="Lipzen A."/>
            <person name="Lundell T."/>
            <person name="Morin E."/>
            <person name="Murat C."/>
            <person name="Riley R."/>
            <person name="Ohm R."/>
            <person name="Sun H."/>
            <person name="Tunlid A."/>
            <person name="Henrissat B."/>
            <person name="Grigoriev I.V."/>
            <person name="Hibbett D.S."/>
            <person name="Martin F."/>
        </authorList>
    </citation>
    <scope>NUCLEOTIDE SEQUENCE [LARGE SCALE GENOMIC DNA]</scope>
    <source>
        <strain evidence="2">Foug A</strain>
    </source>
</reference>
<dbReference type="InParanoid" id="A0A0C3D6S1"/>
<proteinExistence type="predicted"/>